<feature type="compositionally biased region" description="Basic and acidic residues" evidence="1">
    <location>
        <begin position="119"/>
        <end position="132"/>
    </location>
</feature>
<feature type="region of interest" description="Disordered" evidence="1">
    <location>
        <begin position="172"/>
        <end position="207"/>
    </location>
</feature>
<feature type="region of interest" description="Disordered" evidence="1">
    <location>
        <begin position="108"/>
        <end position="132"/>
    </location>
</feature>
<sequence>MGPIGVKKHLAPFLPSHPVFTKEKRLGRFIMWSNGKAARHWAARQAPPRESYDGVRPQEQLRDAFLAGPSDRAPAGRCSKLKGKSSGLVASVKESGVAKEALASISKKTSSVGQLPLKTSEESLRKSEDSKGVTERLDNISKKLKQKITWADHKGGSISSCCPLDADALPASPIGPRCHPPPSSLAREGRSSGRWRIKETSLGGRFP</sequence>
<protein>
    <submittedName>
        <fullName evidence="2">Uncharacterized protein</fullName>
    </submittedName>
</protein>
<reference evidence="2" key="1">
    <citation type="submission" date="2020-07" db="EMBL/GenBank/DDBJ databases">
        <authorList>
            <person name="Lin J."/>
        </authorList>
    </citation>
    <scope>NUCLEOTIDE SEQUENCE</scope>
</reference>
<dbReference type="AlphaFoldDB" id="A0A6V7P099"/>
<evidence type="ECO:0000256" key="1">
    <source>
        <dbReference type="SAM" id="MobiDB-lite"/>
    </source>
</evidence>
<organism evidence="2">
    <name type="scientific">Ananas comosus var. bracteatus</name>
    <name type="common">red pineapple</name>
    <dbReference type="NCBI Taxonomy" id="296719"/>
    <lineage>
        <taxon>Eukaryota</taxon>
        <taxon>Viridiplantae</taxon>
        <taxon>Streptophyta</taxon>
        <taxon>Embryophyta</taxon>
        <taxon>Tracheophyta</taxon>
        <taxon>Spermatophyta</taxon>
        <taxon>Magnoliopsida</taxon>
        <taxon>Liliopsida</taxon>
        <taxon>Poales</taxon>
        <taxon>Bromeliaceae</taxon>
        <taxon>Bromelioideae</taxon>
        <taxon>Ananas</taxon>
    </lineage>
</organism>
<dbReference type="EMBL" id="LR862143">
    <property type="protein sequence ID" value="CAD1824260.1"/>
    <property type="molecule type" value="Genomic_DNA"/>
</dbReference>
<accession>A0A6V7P099</accession>
<gene>
    <name evidence="2" type="ORF">CB5_LOCUS7471</name>
</gene>
<name>A0A6V7P099_ANACO</name>
<proteinExistence type="predicted"/>
<feature type="compositionally biased region" description="Basic and acidic residues" evidence="1">
    <location>
        <begin position="187"/>
        <end position="199"/>
    </location>
</feature>
<evidence type="ECO:0000313" key="2">
    <source>
        <dbReference type="EMBL" id="CAD1824260.1"/>
    </source>
</evidence>